<keyword evidence="2" id="KW-1185">Reference proteome</keyword>
<sequence length="75" mass="7930">MGLQPLLKIDFISNPFVVTSKYPSQYCCRTLASSRTAPLAPTPPLLELELSQTVSAPPKLGVELGGALSQNGTSK</sequence>
<reference evidence="1" key="2">
    <citation type="submission" date="2018-04" db="EMBL/GenBank/DDBJ databases">
        <title>OnivRS2 (Oryza nivara Reference Sequence Version 2).</title>
        <authorList>
            <person name="Zhang J."/>
            <person name="Kudrna D."/>
            <person name="Lee S."/>
            <person name="Talag J."/>
            <person name="Rajasekar S."/>
            <person name="Welchert J."/>
            <person name="Hsing Y.-I."/>
            <person name="Wing R.A."/>
        </authorList>
    </citation>
    <scope>NUCLEOTIDE SEQUENCE [LARGE SCALE GENOMIC DNA]</scope>
    <source>
        <strain evidence="1">SL10</strain>
    </source>
</reference>
<dbReference type="AlphaFoldDB" id="A0A0E0HSS0"/>
<organism evidence="1">
    <name type="scientific">Oryza nivara</name>
    <name type="common">Indian wild rice</name>
    <name type="synonym">Oryza sativa f. spontanea</name>
    <dbReference type="NCBI Taxonomy" id="4536"/>
    <lineage>
        <taxon>Eukaryota</taxon>
        <taxon>Viridiplantae</taxon>
        <taxon>Streptophyta</taxon>
        <taxon>Embryophyta</taxon>
        <taxon>Tracheophyta</taxon>
        <taxon>Spermatophyta</taxon>
        <taxon>Magnoliopsida</taxon>
        <taxon>Liliopsida</taxon>
        <taxon>Poales</taxon>
        <taxon>Poaceae</taxon>
        <taxon>BOP clade</taxon>
        <taxon>Oryzoideae</taxon>
        <taxon>Oryzeae</taxon>
        <taxon>Oryzinae</taxon>
        <taxon>Oryza</taxon>
    </lineage>
</organism>
<dbReference type="Gramene" id="ONIVA06G22760.1">
    <property type="protein sequence ID" value="ONIVA06G22760.1"/>
    <property type="gene ID" value="ONIVA06G22760"/>
</dbReference>
<proteinExistence type="predicted"/>
<evidence type="ECO:0000313" key="2">
    <source>
        <dbReference type="Proteomes" id="UP000006591"/>
    </source>
</evidence>
<dbReference type="HOGENOM" id="CLU_2675313_0_0_1"/>
<name>A0A0E0HSS0_ORYNI</name>
<evidence type="ECO:0000313" key="1">
    <source>
        <dbReference type="EnsemblPlants" id="ONIVA06G22760.1"/>
    </source>
</evidence>
<protein>
    <submittedName>
        <fullName evidence="1">Uncharacterized protein</fullName>
    </submittedName>
</protein>
<dbReference type="Proteomes" id="UP000006591">
    <property type="component" value="Chromosome 6"/>
</dbReference>
<dbReference type="EnsemblPlants" id="ONIVA06G22760.1">
    <property type="protein sequence ID" value="ONIVA06G22760.1"/>
    <property type="gene ID" value="ONIVA06G22760"/>
</dbReference>
<reference evidence="1" key="1">
    <citation type="submission" date="2015-04" db="UniProtKB">
        <authorList>
            <consortium name="EnsemblPlants"/>
        </authorList>
    </citation>
    <scope>IDENTIFICATION</scope>
    <source>
        <strain evidence="1">SL10</strain>
    </source>
</reference>
<accession>A0A0E0HSS0</accession>